<reference evidence="5 6" key="1">
    <citation type="submission" date="2020-08" db="EMBL/GenBank/DDBJ databases">
        <title>Sequencing the genomes of 1000 actinobacteria strains.</title>
        <authorList>
            <person name="Klenk H.-P."/>
        </authorList>
    </citation>
    <scope>NUCLEOTIDE SEQUENCE [LARGE SCALE GENOMIC DNA]</scope>
    <source>
        <strain evidence="5 6">DSM 45518</strain>
    </source>
</reference>
<dbReference type="GO" id="GO:0003677">
    <property type="term" value="F:DNA binding"/>
    <property type="evidence" value="ECO:0007669"/>
    <property type="project" value="UniProtKB-KW"/>
</dbReference>
<dbReference type="AlphaFoldDB" id="A0A7W7CTH0"/>
<dbReference type="Pfam" id="PF01638">
    <property type="entry name" value="HxlR"/>
    <property type="match status" value="1"/>
</dbReference>
<dbReference type="SUPFAM" id="SSF46785">
    <property type="entry name" value="Winged helix' DNA-binding domain"/>
    <property type="match status" value="1"/>
</dbReference>
<dbReference type="RefSeq" id="WP_203722596.1">
    <property type="nucleotide sequence ID" value="NZ_BOMC01000064.1"/>
</dbReference>
<comment type="caution">
    <text evidence="5">The sequence shown here is derived from an EMBL/GenBank/DDBJ whole genome shotgun (WGS) entry which is preliminary data.</text>
</comment>
<accession>A0A7W7CTH0</accession>
<dbReference type="EMBL" id="JACHMF010000001">
    <property type="protein sequence ID" value="MBB4692676.1"/>
    <property type="molecule type" value="Genomic_DNA"/>
</dbReference>
<name>A0A7W7CTH0_9ACTN</name>
<proteinExistence type="predicted"/>
<keyword evidence="3" id="KW-0804">Transcription</keyword>
<protein>
    <submittedName>
        <fullName evidence="5">DNA-binding HxlR family transcriptional regulator</fullName>
    </submittedName>
</protein>
<gene>
    <name evidence="5" type="ORF">BKA14_002824</name>
</gene>
<dbReference type="InterPro" id="IPR002577">
    <property type="entry name" value="HTH_HxlR"/>
</dbReference>
<evidence type="ECO:0000256" key="3">
    <source>
        <dbReference type="ARBA" id="ARBA00023163"/>
    </source>
</evidence>
<keyword evidence="2 5" id="KW-0238">DNA-binding</keyword>
<dbReference type="PROSITE" id="PS51118">
    <property type="entry name" value="HTH_HXLR"/>
    <property type="match status" value="1"/>
</dbReference>
<dbReference type="PANTHER" id="PTHR33204:SF18">
    <property type="entry name" value="TRANSCRIPTIONAL REGULATORY PROTEIN"/>
    <property type="match status" value="1"/>
</dbReference>
<keyword evidence="6" id="KW-1185">Reference proteome</keyword>
<evidence type="ECO:0000313" key="5">
    <source>
        <dbReference type="EMBL" id="MBB4692676.1"/>
    </source>
</evidence>
<dbReference type="InterPro" id="IPR036390">
    <property type="entry name" value="WH_DNA-bd_sf"/>
</dbReference>
<sequence>MTSPIEQSCSLSQALDFFSERWMLQIMREAFQGTTRFTDFRKALRIASDVLTTRLTALVEAGVMERREYREAGQRARTDYHLTGSGQQLALVLAALQQWGEQHLPSDVPGITFSSAAGRAVAVRFVDEDGAVLDEKDVLTK</sequence>
<dbReference type="Gene3D" id="1.10.10.10">
    <property type="entry name" value="Winged helix-like DNA-binding domain superfamily/Winged helix DNA-binding domain"/>
    <property type="match status" value="1"/>
</dbReference>
<evidence type="ECO:0000259" key="4">
    <source>
        <dbReference type="PROSITE" id="PS51118"/>
    </source>
</evidence>
<dbReference type="InterPro" id="IPR036388">
    <property type="entry name" value="WH-like_DNA-bd_sf"/>
</dbReference>
<evidence type="ECO:0000313" key="6">
    <source>
        <dbReference type="Proteomes" id="UP000542742"/>
    </source>
</evidence>
<feature type="domain" description="HTH hxlR-type" evidence="4">
    <location>
        <begin position="9"/>
        <end position="108"/>
    </location>
</feature>
<evidence type="ECO:0000256" key="2">
    <source>
        <dbReference type="ARBA" id="ARBA00023125"/>
    </source>
</evidence>
<dbReference type="Proteomes" id="UP000542742">
    <property type="component" value="Unassembled WGS sequence"/>
</dbReference>
<evidence type="ECO:0000256" key="1">
    <source>
        <dbReference type="ARBA" id="ARBA00023015"/>
    </source>
</evidence>
<keyword evidence="1" id="KW-0805">Transcription regulation</keyword>
<organism evidence="5 6">
    <name type="scientific">Paractinoplanes abujensis</name>
    <dbReference type="NCBI Taxonomy" id="882441"/>
    <lineage>
        <taxon>Bacteria</taxon>
        <taxon>Bacillati</taxon>
        <taxon>Actinomycetota</taxon>
        <taxon>Actinomycetes</taxon>
        <taxon>Micromonosporales</taxon>
        <taxon>Micromonosporaceae</taxon>
        <taxon>Paractinoplanes</taxon>
    </lineage>
</organism>
<dbReference type="PANTHER" id="PTHR33204">
    <property type="entry name" value="TRANSCRIPTIONAL REGULATOR, MARR FAMILY"/>
    <property type="match status" value="1"/>
</dbReference>